<name>A0A4R3LE93_9BACL</name>
<dbReference type="AlphaFoldDB" id="A0A4R3LE93"/>
<protein>
    <submittedName>
        <fullName evidence="1">Uncharacterized protein</fullName>
    </submittedName>
</protein>
<reference evidence="1 2" key="1">
    <citation type="submission" date="2019-03" db="EMBL/GenBank/DDBJ databases">
        <title>Genomic Encyclopedia of Type Strains, Phase IV (KMG-IV): sequencing the most valuable type-strain genomes for metagenomic binning, comparative biology and taxonomic classification.</title>
        <authorList>
            <person name="Goeker M."/>
        </authorList>
    </citation>
    <scope>NUCLEOTIDE SEQUENCE [LARGE SCALE GENOMIC DNA]</scope>
    <source>
        <strain evidence="1 2">DSM 45707</strain>
    </source>
</reference>
<evidence type="ECO:0000313" key="2">
    <source>
        <dbReference type="Proteomes" id="UP000294937"/>
    </source>
</evidence>
<evidence type="ECO:0000313" key="1">
    <source>
        <dbReference type="EMBL" id="TCS95766.1"/>
    </source>
</evidence>
<proteinExistence type="predicted"/>
<dbReference type="Proteomes" id="UP000294937">
    <property type="component" value="Unassembled WGS sequence"/>
</dbReference>
<comment type="caution">
    <text evidence="1">The sequence shown here is derived from an EMBL/GenBank/DDBJ whole genome shotgun (WGS) entry which is preliminary data.</text>
</comment>
<gene>
    <name evidence="1" type="ORF">EDD58_102346</name>
</gene>
<dbReference type="EMBL" id="SMAG01000002">
    <property type="protein sequence ID" value="TCS95766.1"/>
    <property type="molecule type" value="Genomic_DNA"/>
</dbReference>
<accession>A0A4R3LE93</accession>
<keyword evidence="2" id="KW-1185">Reference proteome</keyword>
<organism evidence="1 2">
    <name type="scientific">Hazenella coriacea</name>
    <dbReference type="NCBI Taxonomy" id="1179467"/>
    <lineage>
        <taxon>Bacteria</taxon>
        <taxon>Bacillati</taxon>
        <taxon>Bacillota</taxon>
        <taxon>Bacilli</taxon>
        <taxon>Bacillales</taxon>
        <taxon>Thermoactinomycetaceae</taxon>
        <taxon>Hazenella</taxon>
    </lineage>
</organism>
<dbReference type="RefSeq" id="WP_165875802.1">
    <property type="nucleotide sequence ID" value="NZ_SMAG01000002.1"/>
</dbReference>
<sequence length="65" mass="7608">MDLTEFDQLDSEISDLRKQIENHYEPFKYSWDVLHNAALGQRVNNEPKGPLFIGVFFLKNIIKIA</sequence>